<evidence type="ECO:0000313" key="2">
    <source>
        <dbReference type="Proteomes" id="UP000297713"/>
    </source>
</evidence>
<dbReference type="OrthoDB" id="189982at2"/>
<comment type="caution">
    <text evidence="1">The sequence shown here is derived from an EMBL/GenBank/DDBJ whole genome shotgun (WGS) entry which is preliminary data.</text>
</comment>
<protein>
    <submittedName>
        <fullName evidence="1">Uncharacterized protein</fullName>
    </submittedName>
</protein>
<sequence length="534" mass="61374">MKKHLNTTLVVSCGEIHDHDHYKILIQSLSDLADKHFVLSLELPRDFNPLIKKFIDRATSIYEKAADHKMLFEEADKKVDKLQEAMLNKMLKKSPAILSFPFDRVKKENGQWVGELRKAKRDEGIDVRLTQYGYEKHAQSKKWIGAWDNKLVAAESVAFSRDIERILKPKKGEKFIIDYGNGQQRVVRWEDRTASYLSKTVDLFVPDGYDKSIPDHAIIRRFKEPSQQITKDNNRVYGLTNFAEVLKAVAKHNGYEGQKPKIEVYAVDISTKELKAQQRKNNLYEQICLPKECQKAVNDYVIKARKSALLGKPPKDEINEKFFKEIEKEGEIQLEKEEKENLVNSINALVKKDKSISILTTNIDKSNFKRIFQFYPLQKAELGLGFNSAFLDYRDQRMAGNYPTGEDRHYGPCSIKDIARATSYHYPGPRILHWGGASHLGEMNRSTNLEKELAKAGFVNKVTADTYTADAPDPKAVLNEKGQWERHYPTDYVFESHKGLMKAVEAGIKEQQKAALSSGVFKHSYAKRKDRERD</sequence>
<keyword evidence="2" id="KW-1185">Reference proteome</keyword>
<dbReference type="EMBL" id="LXQC01000140">
    <property type="protein sequence ID" value="TFE68490.1"/>
    <property type="molecule type" value="Genomic_DNA"/>
</dbReference>
<name>A0A4Y8PC61_9BACT</name>
<dbReference type="RefSeq" id="WP_134440145.1">
    <property type="nucleotide sequence ID" value="NZ_LXQC01000140.1"/>
</dbReference>
<proteinExistence type="predicted"/>
<gene>
    <name evidence="1" type="ORF">A7Q10_08340</name>
</gene>
<accession>A0A4Y8PC61</accession>
<evidence type="ECO:0000313" key="1">
    <source>
        <dbReference type="EMBL" id="TFE68490.1"/>
    </source>
</evidence>
<dbReference type="AlphaFoldDB" id="A0A4Y8PC61"/>
<organism evidence="1 2">
    <name type="scientific">Methylacidiphilum caldifontis</name>
    <dbReference type="NCBI Taxonomy" id="2795386"/>
    <lineage>
        <taxon>Bacteria</taxon>
        <taxon>Pseudomonadati</taxon>
        <taxon>Verrucomicrobiota</taxon>
        <taxon>Methylacidiphilae</taxon>
        <taxon>Methylacidiphilales</taxon>
        <taxon>Methylacidiphilaceae</taxon>
        <taxon>Methylacidiphilum (ex Ratnadevi et al. 2023)</taxon>
    </lineage>
</organism>
<reference evidence="1 2" key="1">
    <citation type="submission" date="2016-05" db="EMBL/GenBank/DDBJ databases">
        <title>Diversity and Homogeneity among Thermoacidophilic Verrucomicrobia Methanotrophs Linked with Geographical Origin.</title>
        <authorList>
            <person name="Erikstad H.-A."/>
            <person name="Smestad N.B."/>
            <person name="Ceballos R.M."/>
            <person name="Birkeland N.-K."/>
        </authorList>
    </citation>
    <scope>NUCLEOTIDE SEQUENCE [LARGE SCALE GENOMIC DNA]</scope>
    <source>
        <strain evidence="1 2">Phi</strain>
    </source>
</reference>
<dbReference type="Proteomes" id="UP000297713">
    <property type="component" value="Unassembled WGS sequence"/>
</dbReference>